<keyword evidence="4" id="KW-1185">Reference proteome</keyword>
<name>A0ABR0ETH1_ZASCE</name>
<feature type="domain" description="Glutathione S-transferase UstS-like C-terminal" evidence="2">
    <location>
        <begin position="111"/>
        <end position="225"/>
    </location>
</feature>
<evidence type="ECO:0000313" key="4">
    <source>
        <dbReference type="Proteomes" id="UP001305779"/>
    </source>
</evidence>
<dbReference type="InterPro" id="IPR004045">
    <property type="entry name" value="Glutathione_S-Trfase_N"/>
</dbReference>
<dbReference type="InterPro" id="IPR054416">
    <property type="entry name" value="GST_UstS-like_C"/>
</dbReference>
<protein>
    <recommendedName>
        <fullName evidence="5">GST N-terminal domain-containing protein</fullName>
    </recommendedName>
</protein>
<evidence type="ECO:0000259" key="1">
    <source>
        <dbReference type="Pfam" id="PF13409"/>
    </source>
</evidence>
<organism evidence="3 4">
    <name type="scientific">Zasmidium cellare</name>
    <name type="common">Wine cellar mold</name>
    <name type="synonym">Racodium cellare</name>
    <dbReference type="NCBI Taxonomy" id="395010"/>
    <lineage>
        <taxon>Eukaryota</taxon>
        <taxon>Fungi</taxon>
        <taxon>Dikarya</taxon>
        <taxon>Ascomycota</taxon>
        <taxon>Pezizomycotina</taxon>
        <taxon>Dothideomycetes</taxon>
        <taxon>Dothideomycetidae</taxon>
        <taxon>Mycosphaerellales</taxon>
        <taxon>Mycosphaerellaceae</taxon>
        <taxon>Zasmidium</taxon>
    </lineage>
</organism>
<dbReference type="Gene3D" id="1.20.1050.10">
    <property type="match status" value="1"/>
</dbReference>
<reference evidence="3 4" key="1">
    <citation type="journal article" date="2023" name="G3 (Bethesda)">
        <title>A chromosome-level genome assembly of Zasmidium syzygii isolated from banana leaves.</title>
        <authorList>
            <person name="van Westerhoven A.C."/>
            <person name="Mehrabi R."/>
            <person name="Talebi R."/>
            <person name="Steentjes M.B.F."/>
            <person name="Corcolon B."/>
            <person name="Chong P.A."/>
            <person name="Kema G.H.J."/>
            <person name="Seidl M.F."/>
        </authorList>
    </citation>
    <scope>NUCLEOTIDE SEQUENCE [LARGE SCALE GENOMIC DNA]</scope>
    <source>
        <strain evidence="3 4">P124</strain>
    </source>
</reference>
<gene>
    <name evidence="3" type="ORF">PRZ48_005466</name>
</gene>
<dbReference type="EMBL" id="JAXOVC010000003">
    <property type="protein sequence ID" value="KAK4504550.1"/>
    <property type="molecule type" value="Genomic_DNA"/>
</dbReference>
<evidence type="ECO:0000313" key="3">
    <source>
        <dbReference type="EMBL" id="KAK4504550.1"/>
    </source>
</evidence>
<dbReference type="InterPro" id="IPR036249">
    <property type="entry name" value="Thioredoxin-like_sf"/>
</dbReference>
<accession>A0ABR0ETH1</accession>
<proteinExistence type="predicted"/>
<dbReference type="Pfam" id="PF13409">
    <property type="entry name" value="GST_N_2"/>
    <property type="match status" value="1"/>
</dbReference>
<dbReference type="SUPFAM" id="SSF52833">
    <property type="entry name" value="Thioredoxin-like"/>
    <property type="match status" value="1"/>
</dbReference>
<dbReference type="Gene3D" id="3.40.30.10">
    <property type="entry name" value="Glutaredoxin"/>
    <property type="match status" value="1"/>
</dbReference>
<evidence type="ECO:0000259" key="2">
    <source>
        <dbReference type="Pfam" id="PF22041"/>
    </source>
</evidence>
<dbReference type="Proteomes" id="UP001305779">
    <property type="component" value="Unassembled WGS sequence"/>
</dbReference>
<sequence length="243" mass="27801">MSDEILFYDLPSRGKCQCWSPNTWKTRAVLNYKNLPYKTEFVPFTQLQGKLKATGMSPNEPGVAWCDYSVPAIRLPDGTHLMDSLKIARKLDELHPTPSLHLDTDVFEKTSAVTAKLGGPLLPVFMPIIGREIVLEEDAEWFETDRSQKFGMSMAEFERTKGGELAWEKTGEGMEMLRGLLRENPEGPFILGQEASYGDLMLLGLFEFYRKLGIWGKFREVYGGREVDELWEAGRKWVERDDH</sequence>
<comment type="caution">
    <text evidence="3">The sequence shown here is derived from an EMBL/GenBank/DDBJ whole genome shotgun (WGS) entry which is preliminary data.</text>
</comment>
<evidence type="ECO:0008006" key="5">
    <source>
        <dbReference type="Google" id="ProtNLM"/>
    </source>
</evidence>
<feature type="domain" description="GST N-terminal" evidence="1">
    <location>
        <begin position="19"/>
        <end position="93"/>
    </location>
</feature>
<dbReference type="Pfam" id="PF22041">
    <property type="entry name" value="GST_C_7"/>
    <property type="match status" value="1"/>
</dbReference>